<dbReference type="EMBL" id="UINC01002094">
    <property type="protein sequence ID" value="SUZ92842.1"/>
    <property type="molecule type" value="Genomic_DNA"/>
</dbReference>
<organism evidence="3">
    <name type="scientific">marine metagenome</name>
    <dbReference type="NCBI Taxonomy" id="408172"/>
    <lineage>
        <taxon>unclassified sequences</taxon>
        <taxon>metagenomes</taxon>
        <taxon>ecological metagenomes</taxon>
    </lineage>
</organism>
<dbReference type="AlphaFoldDB" id="A0A381RLX7"/>
<accession>A0A381RLX7</accession>
<feature type="domain" description="EamA" evidence="2">
    <location>
        <begin position="9"/>
        <end position="140"/>
    </location>
</feature>
<evidence type="ECO:0000313" key="3">
    <source>
        <dbReference type="EMBL" id="SUZ92842.1"/>
    </source>
</evidence>
<feature type="transmembrane region" description="Helical" evidence="1">
    <location>
        <begin position="78"/>
        <end position="111"/>
    </location>
</feature>
<dbReference type="InterPro" id="IPR000620">
    <property type="entry name" value="EamA_dom"/>
</dbReference>
<sequence length="294" mass="32185">MTNNTTYIAIASMLFAVFLMVVLDVVAKVLLATYSVMQVTFLRASFALVIVGIANYLANGKDAFHTEVKPWHLLRTILMSISTVTFFAALALIPLVNVMVIVFIAPILITALSGPLLGEQVGIFRWFAVALGFIGMLIILKPTKGFIDYGTIYAIIGVVSYALIALTSRKLSNKDSAYNLTFYMFFGPAIVGGLGGLNTWITPNPWDWGLFLITGLVGGAAIIFFNLAYQKAEASVLTSFEYTGLIWASLAGYLIFNESVDSNVWVGAMIIIFGGLIIVYRERNDKKSIKNYIP</sequence>
<feature type="transmembrane region" description="Helical" evidence="1">
    <location>
        <begin position="6"/>
        <end position="27"/>
    </location>
</feature>
<dbReference type="PANTHER" id="PTHR22911">
    <property type="entry name" value="ACYL-MALONYL CONDENSING ENZYME-RELATED"/>
    <property type="match status" value="1"/>
</dbReference>
<dbReference type="Gene3D" id="1.10.3730.20">
    <property type="match status" value="1"/>
</dbReference>
<feature type="transmembrane region" description="Helical" evidence="1">
    <location>
        <begin position="208"/>
        <end position="229"/>
    </location>
</feature>
<dbReference type="PANTHER" id="PTHR22911:SF103">
    <property type="entry name" value="BLR2811 PROTEIN"/>
    <property type="match status" value="1"/>
</dbReference>
<feature type="transmembrane region" description="Helical" evidence="1">
    <location>
        <begin position="262"/>
        <end position="280"/>
    </location>
</feature>
<keyword evidence="1" id="KW-0812">Transmembrane</keyword>
<keyword evidence="1" id="KW-1133">Transmembrane helix</keyword>
<dbReference type="GO" id="GO:0016020">
    <property type="term" value="C:membrane"/>
    <property type="evidence" value="ECO:0007669"/>
    <property type="project" value="InterPro"/>
</dbReference>
<keyword evidence="1" id="KW-0472">Membrane</keyword>
<protein>
    <recommendedName>
        <fullName evidence="2">EamA domain-containing protein</fullName>
    </recommendedName>
</protein>
<feature type="transmembrane region" description="Helical" evidence="1">
    <location>
        <begin position="236"/>
        <end position="256"/>
    </location>
</feature>
<dbReference type="InterPro" id="IPR037185">
    <property type="entry name" value="EmrE-like"/>
</dbReference>
<dbReference type="SUPFAM" id="SSF103481">
    <property type="entry name" value="Multidrug resistance efflux transporter EmrE"/>
    <property type="match status" value="2"/>
</dbReference>
<proteinExistence type="predicted"/>
<feature type="transmembrane region" description="Helical" evidence="1">
    <location>
        <begin position="123"/>
        <end position="140"/>
    </location>
</feature>
<feature type="domain" description="EamA" evidence="2">
    <location>
        <begin position="150"/>
        <end position="279"/>
    </location>
</feature>
<feature type="transmembrane region" description="Helical" evidence="1">
    <location>
        <begin position="146"/>
        <end position="168"/>
    </location>
</feature>
<dbReference type="Pfam" id="PF00892">
    <property type="entry name" value="EamA"/>
    <property type="match status" value="2"/>
</dbReference>
<gene>
    <name evidence="3" type="ORF">METZ01_LOCUS45696</name>
</gene>
<evidence type="ECO:0000259" key="2">
    <source>
        <dbReference type="Pfam" id="PF00892"/>
    </source>
</evidence>
<name>A0A381RLX7_9ZZZZ</name>
<reference evidence="3" key="1">
    <citation type="submission" date="2018-05" db="EMBL/GenBank/DDBJ databases">
        <authorList>
            <person name="Lanie J.A."/>
            <person name="Ng W.-L."/>
            <person name="Kazmierczak K.M."/>
            <person name="Andrzejewski T.M."/>
            <person name="Davidsen T.M."/>
            <person name="Wayne K.J."/>
            <person name="Tettelin H."/>
            <person name="Glass J.I."/>
            <person name="Rusch D."/>
            <person name="Podicherti R."/>
            <person name="Tsui H.-C.T."/>
            <person name="Winkler M.E."/>
        </authorList>
    </citation>
    <scope>NUCLEOTIDE SEQUENCE</scope>
</reference>
<feature type="transmembrane region" description="Helical" evidence="1">
    <location>
        <begin position="39"/>
        <end position="58"/>
    </location>
</feature>
<evidence type="ECO:0000256" key="1">
    <source>
        <dbReference type="SAM" id="Phobius"/>
    </source>
</evidence>
<feature type="transmembrane region" description="Helical" evidence="1">
    <location>
        <begin position="180"/>
        <end position="202"/>
    </location>
</feature>